<dbReference type="PANTHER" id="PTHR10283">
    <property type="entry name" value="SOLUTE CARRIER FAMILY 13 MEMBER"/>
    <property type="match status" value="1"/>
</dbReference>
<sequence>MTHPWVAIAMRPAAAKRVKWTSHVFPFWKTWVIVLVPTLALPLLFIPQQRVMEGRCAYVVLIMAAYWMTEAVPLAITSLIPVFLFPLLGVLGTSKVCTVYLKETNMMFIGMHTRRVSCVGGLMVAIAVEHCNLHRRIALRVLVWVGAAQRWLTLGFMLTTMFLSMWISNTATTAMMVPIVEAVLTELYRKDEGVPKIEVVNGSCGEGQQCEFQLEEPISRRSTEAILEIEDE</sequence>
<feature type="transmembrane region" description="Helical" evidence="6">
    <location>
        <begin position="27"/>
        <end position="46"/>
    </location>
</feature>
<dbReference type="Proteomes" id="UP000677054">
    <property type="component" value="Unassembled WGS sequence"/>
</dbReference>
<keyword evidence="4 6" id="KW-1133">Transmembrane helix</keyword>
<feature type="transmembrane region" description="Helical" evidence="6">
    <location>
        <begin position="58"/>
        <end position="76"/>
    </location>
</feature>
<dbReference type="GO" id="GO:0005886">
    <property type="term" value="C:plasma membrane"/>
    <property type="evidence" value="ECO:0007669"/>
    <property type="project" value="TreeGrafter"/>
</dbReference>
<evidence type="ECO:0000256" key="2">
    <source>
        <dbReference type="ARBA" id="ARBA00006772"/>
    </source>
</evidence>
<dbReference type="AlphaFoldDB" id="A0A7R8XDT9"/>
<dbReference type="EMBL" id="LR900500">
    <property type="protein sequence ID" value="CAD7245896.1"/>
    <property type="molecule type" value="Genomic_DNA"/>
</dbReference>
<protein>
    <submittedName>
        <fullName evidence="7">Uncharacterized protein</fullName>
    </submittedName>
</protein>
<dbReference type="GO" id="GO:0015137">
    <property type="term" value="F:citrate transmembrane transporter activity"/>
    <property type="evidence" value="ECO:0007669"/>
    <property type="project" value="TreeGrafter"/>
</dbReference>
<evidence type="ECO:0000256" key="4">
    <source>
        <dbReference type="ARBA" id="ARBA00022989"/>
    </source>
</evidence>
<comment type="subcellular location">
    <subcellularLocation>
        <location evidence="1">Membrane</location>
        <topology evidence="1">Multi-pass membrane protein</topology>
    </subcellularLocation>
</comment>
<dbReference type="Pfam" id="PF00939">
    <property type="entry name" value="Na_sulph_symp"/>
    <property type="match status" value="1"/>
</dbReference>
<dbReference type="GO" id="GO:0015141">
    <property type="term" value="F:succinate transmembrane transporter activity"/>
    <property type="evidence" value="ECO:0007669"/>
    <property type="project" value="TreeGrafter"/>
</dbReference>
<feature type="transmembrane region" description="Helical" evidence="6">
    <location>
        <begin position="141"/>
        <end position="167"/>
    </location>
</feature>
<name>A0A7R8XDT9_9CRUS</name>
<evidence type="ECO:0000256" key="1">
    <source>
        <dbReference type="ARBA" id="ARBA00004141"/>
    </source>
</evidence>
<keyword evidence="8" id="KW-1185">Reference proteome</keyword>
<gene>
    <name evidence="7" type="ORF">DSTB1V02_LOCUS5762</name>
</gene>
<dbReference type="PANTHER" id="PTHR10283:SF82">
    <property type="entry name" value="SOLUTE CARRIER FAMILY 13 MEMBER 2"/>
    <property type="match status" value="1"/>
</dbReference>
<dbReference type="InterPro" id="IPR001898">
    <property type="entry name" value="SLC13A/DASS"/>
</dbReference>
<organism evidence="7">
    <name type="scientific">Darwinula stevensoni</name>
    <dbReference type="NCBI Taxonomy" id="69355"/>
    <lineage>
        <taxon>Eukaryota</taxon>
        <taxon>Metazoa</taxon>
        <taxon>Ecdysozoa</taxon>
        <taxon>Arthropoda</taxon>
        <taxon>Crustacea</taxon>
        <taxon>Oligostraca</taxon>
        <taxon>Ostracoda</taxon>
        <taxon>Podocopa</taxon>
        <taxon>Podocopida</taxon>
        <taxon>Darwinulocopina</taxon>
        <taxon>Darwinuloidea</taxon>
        <taxon>Darwinulidae</taxon>
        <taxon>Darwinula</taxon>
    </lineage>
</organism>
<comment type="similarity">
    <text evidence="2">Belongs to the SLC13A/DASS transporter (TC 2.A.47) family. NADC subfamily.</text>
</comment>
<keyword evidence="3 6" id="KW-0812">Transmembrane</keyword>
<reference evidence="7" key="1">
    <citation type="submission" date="2020-11" db="EMBL/GenBank/DDBJ databases">
        <authorList>
            <person name="Tran Van P."/>
        </authorList>
    </citation>
    <scope>NUCLEOTIDE SEQUENCE</scope>
</reference>
<evidence type="ECO:0000313" key="8">
    <source>
        <dbReference type="Proteomes" id="UP000677054"/>
    </source>
</evidence>
<accession>A0A7R8XDT9</accession>
<keyword evidence="5 6" id="KW-0472">Membrane</keyword>
<dbReference type="OrthoDB" id="6493944at2759"/>
<evidence type="ECO:0000256" key="6">
    <source>
        <dbReference type="SAM" id="Phobius"/>
    </source>
</evidence>
<dbReference type="EMBL" id="CAJPEV010000983">
    <property type="protein sequence ID" value="CAG0889922.1"/>
    <property type="molecule type" value="Genomic_DNA"/>
</dbReference>
<evidence type="ECO:0000256" key="3">
    <source>
        <dbReference type="ARBA" id="ARBA00022692"/>
    </source>
</evidence>
<evidence type="ECO:0000313" key="7">
    <source>
        <dbReference type="EMBL" id="CAD7245896.1"/>
    </source>
</evidence>
<evidence type="ECO:0000256" key="5">
    <source>
        <dbReference type="ARBA" id="ARBA00023136"/>
    </source>
</evidence>
<proteinExistence type="inferred from homology"/>